<reference evidence="18" key="2">
    <citation type="submission" date="2025-09" db="UniProtKB">
        <authorList>
            <consortium name="Ensembl"/>
        </authorList>
    </citation>
    <scope>IDENTIFICATION</scope>
</reference>
<keyword evidence="9" id="KW-0479">Metal-binding</keyword>
<dbReference type="OrthoDB" id="2196114at2759"/>
<keyword evidence="15" id="KW-0539">Nucleus</keyword>
<dbReference type="InterPro" id="IPR051190">
    <property type="entry name" value="Baculoviral_IAP"/>
</dbReference>
<keyword evidence="8" id="KW-0132">Cell division</keyword>
<evidence type="ECO:0000256" key="16">
    <source>
        <dbReference type="ARBA" id="ARBA00023306"/>
    </source>
</evidence>
<evidence type="ECO:0000256" key="7">
    <source>
        <dbReference type="ARBA" id="ARBA00022553"/>
    </source>
</evidence>
<reference evidence="18" key="1">
    <citation type="submission" date="2025-08" db="UniProtKB">
        <authorList>
            <consortium name="Ensembl"/>
        </authorList>
    </citation>
    <scope>IDENTIFICATION</scope>
</reference>
<dbReference type="GeneTree" id="ENSGT00510000047537"/>
<dbReference type="PANTHER" id="PTHR46771:SF3">
    <property type="entry name" value="BACULOVIRAL IAP REPEAT-CONTAINING PROTEIN 5"/>
    <property type="match status" value="1"/>
</dbReference>
<dbReference type="InterPro" id="IPR001370">
    <property type="entry name" value="BIR_rpt"/>
</dbReference>
<evidence type="ECO:0000256" key="11">
    <source>
        <dbReference type="ARBA" id="ARBA00022829"/>
    </source>
</evidence>
<evidence type="ECO:0000256" key="12">
    <source>
        <dbReference type="ARBA" id="ARBA00022833"/>
    </source>
</evidence>
<dbReference type="AlphaFoldDB" id="A0A8C5PK29"/>
<evidence type="ECO:0000313" key="18">
    <source>
        <dbReference type="Ensembl" id="ENSLLEP00000024027.1"/>
    </source>
</evidence>
<dbReference type="GO" id="GO:0005634">
    <property type="term" value="C:nucleus"/>
    <property type="evidence" value="ECO:0007669"/>
    <property type="project" value="UniProtKB-SubCell"/>
</dbReference>
<keyword evidence="17" id="KW-0137">Centromere</keyword>
<dbReference type="PROSITE" id="PS50143">
    <property type="entry name" value="BIR_REPEAT_2"/>
    <property type="match status" value="1"/>
</dbReference>
<dbReference type="GO" id="GO:0051301">
    <property type="term" value="P:cell division"/>
    <property type="evidence" value="ECO:0007669"/>
    <property type="project" value="UniProtKB-KW"/>
</dbReference>
<evidence type="ECO:0000256" key="9">
    <source>
        <dbReference type="ARBA" id="ARBA00022723"/>
    </source>
</evidence>
<comment type="subcellular location">
    <subcellularLocation>
        <location evidence="3">Chromosome</location>
        <location evidence="3">Centromere</location>
    </subcellularLocation>
    <subcellularLocation>
        <location evidence="2">Cytoplasm</location>
        <location evidence="2">Cytoskeleton</location>
        <location evidence="2">Spindle</location>
    </subcellularLocation>
    <subcellularLocation>
        <location evidence="1">Nucleus</location>
    </subcellularLocation>
</comment>
<keyword evidence="16" id="KW-0131">Cell cycle</keyword>
<dbReference type="SMART" id="SM00238">
    <property type="entry name" value="BIR"/>
    <property type="match status" value="1"/>
</dbReference>
<comment type="similarity">
    <text evidence="4">Belongs to the IAP family.</text>
</comment>
<dbReference type="GO" id="GO:0046872">
    <property type="term" value="F:metal ion binding"/>
    <property type="evidence" value="ECO:0007669"/>
    <property type="project" value="UniProtKB-KW"/>
</dbReference>
<dbReference type="GO" id="GO:0000775">
    <property type="term" value="C:chromosome, centromeric region"/>
    <property type="evidence" value="ECO:0007669"/>
    <property type="project" value="UniProtKB-SubCell"/>
</dbReference>
<dbReference type="Proteomes" id="UP000694569">
    <property type="component" value="Unplaced"/>
</dbReference>
<name>A0A8C5PK29_9ANUR</name>
<evidence type="ECO:0000256" key="4">
    <source>
        <dbReference type="ARBA" id="ARBA00006672"/>
    </source>
</evidence>
<sequence length="133" mass="14867">MGGIKLEAVLGLSVAGGSGLGVPELSEEWKLYILEVRVQTLSNWPFTEDCICMPEIMAQCFFCLKELEGWESEDDPMKEHCKHSPSCHFISLKKAAEELTLRDLRQTGQGADENQVEKKKKHLGYCGALQLIP</sequence>
<evidence type="ECO:0000256" key="15">
    <source>
        <dbReference type="ARBA" id="ARBA00023242"/>
    </source>
</evidence>
<dbReference type="Pfam" id="PF00653">
    <property type="entry name" value="BIR"/>
    <property type="match status" value="1"/>
</dbReference>
<evidence type="ECO:0000256" key="8">
    <source>
        <dbReference type="ARBA" id="ARBA00022618"/>
    </source>
</evidence>
<keyword evidence="6" id="KW-0963">Cytoplasm</keyword>
<proteinExistence type="inferred from homology"/>
<dbReference type="CDD" id="cd00022">
    <property type="entry name" value="BIR"/>
    <property type="match status" value="1"/>
</dbReference>
<keyword evidence="11" id="KW-0159">Chromosome partition</keyword>
<evidence type="ECO:0000256" key="13">
    <source>
        <dbReference type="ARBA" id="ARBA00022843"/>
    </source>
</evidence>
<evidence type="ECO:0008006" key="20">
    <source>
        <dbReference type="Google" id="ProtNLM"/>
    </source>
</evidence>
<evidence type="ECO:0000256" key="1">
    <source>
        <dbReference type="ARBA" id="ARBA00004123"/>
    </source>
</evidence>
<evidence type="ECO:0000256" key="6">
    <source>
        <dbReference type="ARBA" id="ARBA00022490"/>
    </source>
</evidence>
<keyword evidence="12" id="KW-0862">Zinc</keyword>
<protein>
    <recommendedName>
        <fullName evidence="20">Survivin</fullName>
    </recommendedName>
</protein>
<evidence type="ECO:0000256" key="17">
    <source>
        <dbReference type="ARBA" id="ARBA00023328"/>
    </source>
</evidence>
<evidence type="ECO:0000256" key="2">
    <source>
        <dbReference type="ARBA" id="ARBA00004186"/>
    </source>
</evidence>
<keyword evidence="13" id="KW-0832">Ubl conjugation</keyword>
<keyword evidence="7" id="KW-0597">Phosphoprotein</keyword>
<evidence type="ECO:0000256" key="3">
    <source>
        <dbReference type="ARBA" id="ARBA00004584"/>
    </source>
</evidence>
<organism evidence="18 19">
    <name type="scientific">Leptobrachium leishanense</name>
    <name type="common">Leishan spiny toad</name>
    <dbReference type="NCBI Taxonomy" id="445787"/>
    <lineage>
        <taxon>Eukaryota</taxon>
        <taxon>Metazoa</taxon>
        <taxon>Chordata</taxon>
        <taxon>Craniata</taxon>
        <taxon>Vertebrata</taxon>
        <taxon>Euteleostomi</taxon>
        <taxon>Amphibia</taxon>
        <taxon>Batrachia</taxon>
        <taxon>Anura</taxon>
        <taxon>Pelobatoidea</taxon>
        <taxon>Megophryidae</taxon>
        <taxon>Leptobrachium</taxon>
    </lineage>
</organism>
<dbReference type="PANTHER" id="PTHR46771">
    <property type="entry name" value="DETERIN"/>
    <property type="match status" value="1"/>
</dbReference>
<accession>A0A8C5PK29</accession>
<dbReference type="SUPFAM" id="SSF57924">
    <property type="entry name" value="Inhibitor of apoptosis (IAP) repeat"/>
    <property type="match status" value="1"/>
</dbReference>
<dbReference type="GO" id="GO:0007059">
    <property type="term" value="P:chromosome segregation"/>
    <property type="evidence" value="ECO:0007669"/>
    <property type="project" value="UniProtKB-KW"/>
</dbReference>
<keyword evidence="14" id="KW-0206">Cytoskeleton</keyword>
<dbReference type="Gene3D" id="1.10.1170.10">
    <property type="entry name" value="Inhibitor Of Apoptosis Protein (2mihbC-IAP-1), Chain A"/>
    <property type="match status" value="1"/>
</dbReference>
<keyword evidence="5" id="KW-0158">Chromosome</keyword>
<evidence type="ECO:0000313" key="19">
    <source>
        <dbReference type="Proteomes" id="UP000694569"/>
    </source>
</evidence>
<evidence type="ECO:0000256" key="10">
    <source>
        <dbReference type="ARBA" id="ARBA00022776"/>
    </source>
</evidence>
<keyword evidence="19" id="KW-1185">Reference proteome</keyword>
<dbReference type="Ensembl" id="ENSLLET00000024946.1">
    <property type="protein sequence ID" value="ENSLLEP00000024027.1"/>
    <property type="gene ID" value="ENSLLEG00000015190.1"/>
</dbReference>
<keyword evidence="10" id="KW-0498">Mitosis</keyword>
<dbReference type="GO" id="GO:0005819">
    <property type="term" value="C:spindle"/>
    <property type="evidence" value="ECO:0007669"/>
    <property type="project" value="UniProtKB-SubCell"/>
</dbReference>
<evidence type="ECO:0000256" key="5">
    <source>
        <dbReference type="ARBA" id="ARBA00022454"/>
    </source>
</evidence>
<evidence type="ECO:0000256" key="14">
    <source>
        <dbReference type="ARBA" id="ARBA00023212"/>
    </source>
</evidence>